<accession>A0A840GBK8</accession>
<keyword evidence="2" id="KW-1185">Reference proteome</keyword>
<evidence type="ECO:0000313" key="2">
    <source>
        <dbReference type="Proteomes" id="UP000587070"/>
    </source>
</evidence>
<evidence type="ECO:0008006" key="3">
    <source>
        <dbReference type="Google" id="ProtNLM"/>
    </source>
</evidence>
<protein>
    <recommendedName>
        <fullName evidence="3">DUF2946 domain-containing protein</fullName>
    </recommendedName>
</protein>
<dbReference type="Proteomes" id="UP000587070">
    <property type="component" value="Unassembled WGS sequence"/>
</dbReference>
<reference evidence="1 2" key="1">
    <citation type="submission" date="2020-08" db="EMBL/GenBank/DDBJ databases">
        <title>Genome sequencing of Purple Non-Sulfur Bacteria from various extreme environments.</title>
        <authorList>
            <person name="Mayer M."/>
        </authorList>
    </citation>
    <scope>NUCLEOTIDE SEQUENCE [LARGE SCALE GENOMIC DNA]</scope>
    <source>
        <strain evidence="1 2">2761</strain>
    </source>
</reference>
<sequence length="106" mass="10929">MSLLHALRRDAASPRRLLLTLWLALALVGAQAHVLAHEFSHWQGKAPPAETHSCVACLAGHALDTPLAASAPLPALADPPALAAPAPHVGLFALRALPARARGPPA</sequence>
<proteinExistence type="predicted"/>
<gene>
    <name evidence="1" type="ORF">GGD90_000341</name>
</gene>
<organism evidence="1 2">
    <name type="scientific">Rhodocyclus tenuis</name>
    <name type="common">Rhodospirillum tenue</name>
    <dbReference type="NCBI Taxonomy" id="1066"/>
    <lineage>
        <taxon>Bacteria</taxon>
        <taxon>Pseudomonadati</taxon>
        <taxon>Pseudomonadota</taxon>
        <taxon>Betaproteobacteria</taxon>
        <taxon>Rhodocyclales</taxon>
        <taxon>Rhodocyclaceae</taxon>
        <taxon>Rhodocyclus</taxon>
    </lineage>
</organism>
<name>A0A840GBK8_RHOTE</name>
<dbReference type="OrthoDB" id="10010113at2"/>
<evidence type="ECO:0000313" key="1">
    <source>
        <dbReference type="EMBL" id="MBB4245992.1"/>
    </source>
</evidence>
<dbReference type="EMBL" id="JACIGE010000001">
    <property type="protein sequence ID" value="MBB4245992.1"/>
    <property type="molecule type" value="Genomic_DNA"/>
</dbReference>
<dbReference type="AlphaFoldDB" id="A0A840GBK8"/>
<dbReference type="RefSeq" id="WP_153115009.1">
    <property type="nucleotide sequence ID" value="NZ_JACIGE010000001.1"/>
</dbReference>
<comment type="caution">
    <text evidence="1">The sequence shown here is derived from an EMBL/GenBank/DDBJ whole genome shotgun (WGS) entry which is preliminary data.</text>
</comment>